<dbReference type="InParanoid" id="F0Y2C3"/>
<evidence type="ECO:0000313" key="4">
    <source>
        <dbReference type="Proteomes" id="UP000002729"/>
    </source>
</evidence>
<name>F0Y2C3_AURAN</name>
<dbReference type="InterPro" id="IPR013658">
    <property type="entry name" value="SGL"/>
</dbReference>
<dbReference type="PANTHER" id="PTHR47572">
    <property type="entry name" value="LIPOPROTEIN-RELATED"/>
    <property type="match status" value="1"/>
</dbReference>
<keyword evidence="1" id="KW-0378">Hydrolase</keyword>
<dbReference type="KEGG" id="aaf:AURANDRAFT_62090"/>
<evidence type="ECO:0000259" key="2">
    <source>
        <dbReference type="Pfam" id="PF08450"/>
    </source>
</evidence>
<dbReference type="RefSeq" id="XP_009034272.1">
    <property type="nucleotide sequence ID" value="XM_009036024.1"/>
</dbReference>
<reference evidence="3 4" key="1">
    <citation type="journal article" date="2011" name="Proc. Natl. Acad. Sci. U.S.A.">
        <title>Niche of harmful alga Aureococcus anophagefferens revealed through ecogenomics.</title>
        <authorList>
            <person name="Gobler C.J."/>
            <person name="Berry D.L."/>
            <person name="Dyhrman S.T."/>
            <person name="Wilhelm S.W."/>
            <person name="Salamov A."/>
            <person name="Lobanov A.V."/>
            <person name="Zhang Y."/>
            <person name="Collier J.L."/>
            <person name="Wurch L.L."/>
            <person name="Kustka A.B."/>
            <person name="Dill B.D."/>
            <person name="Shah M."/>
            <person name="VerBerkmoes N.C."/>
            <person name="Kuo A."/>
            <person name="Terry A."/>
            <person name="Pangilinan J."/>
            <person name="Lindquist E.A."/>
            <person name="Lucas S."/>
            <person name="Paulsen I.T."/>
            <person name="Hattenrath-Lehmann T.K."/>
            <person name="Talmage S.C."/>
            <person name="Walker E.A."/>
            <person name="Koch F."/>
            <person name="Burson A.M."/>
            <person name="Marcoval M.A."/>
            <person name="Tang Y.Z."/>
            <person name="Lecleir G.R."/>
            <person name="Coyne K.J."/>
            <person name="Berg G.M."/>
            <person name="Bertrand E.M."/>
            <person name="Saito M.A."/>
            <person name="Gladyshev V.N."/>
            <person name="Grigoriev I.V."/>
        </authorList>
    </citation>
    <scope>NUCLEOTIDE SEQUENCE [LARGE SCALE GENOMIC DNA]</scope>
    <source>
        <strain evidence="4">CCMP 1984</strain>
    </source>
</reference>
<dbReference type="SUPFAM" id="SSF63829">
    <property type="entry name" value="Calcium-dependent phosphotriesterase"/>
    <property type="match status" value="1"/>
</dbReference>
<dbReference type="Gene3D" id="2.120.10.30">
    <property type="entry name" value="TolB, C-terminal domain"/>
    <property type="match status" value="1"/>
</dbReference>
<dbReference type="OMA" id="PNIVHIC"/>
<evidence type="ECO:0000256" key="1">
    <source>
        <dbReference type="ARBA" id="ARBA00022801"/>
    </source>
</evidence>
<dbReference type="GO" id="GO:0016787">
    <property type="term" value="F:hydrolase activity"/>
    <property type="evidence" value="ECO:0007669"/>
    <property type="project" value="UniProtKB-KW"/>
</dbReference>
<accession>F0Y2C3</accession>
<protein>
    <recommendedName>
        <fullName evidence="2">SMP-30/Gluconolactonase/LRE-like region domain-containing protein</fullName>
    </recommendedName>
</protein>
<keyword evidence="4" id="KW-1185">Reference proteome</keyword>
<dbReference type="AlphaFoldDB" id="F0Y2C3"/>
<dbReference type="GeneID" id="20223731"/>
<dbReference type="EMBL" id="GL833123">
    <property type="protein sequence ID" value="EGB10679.1"/>
    <property type="molecule type" value="Genomic_DNA"/>
</dbReference>
<sequence>MELVGDEAKWDAIFASREAELVASGFQWPEGPRWTKSKGLLFSDTISGKMYRWDEATKSAVVFLDDAGGCPKANLVEGYECAAGQAEPGPNGLSREYPYVKKRKPSHNIAVCQHGARRLAQMDLNSREMTELVAYVDGKRLNGPNDVARVGAHDFIFTDPYYALLEQDRFYDHVYTEEKSELGFAGVWRHDAFENVTRALVDDLERPNGLALIPRGDQLVVSDCCQGATPTCPAGEARWNVYDLSRDLWRATFVRRIEHADDVKEGCADGFVYHAWFHVLLASCPGGLCVVGLDEGAVIAKLRFGGSVANVELGGGYAWITGNGGLYRIKLNDEKPADVVKPFAESLQGRAETGAHLRPPPPSAEL</sequence>
<dbReference type="InterPro" id="IPR051262">
    <property type="entry name" value="SMP-30/CGR1_Lactonase"/>
</dbReference>
<dbReference type="Pfam" id="PF08450">
    <property type="entry name" value="SGL"/>
    <property type="match status" value="1"/>
</dbReference>
<feature type="domain" description="SMP-30/Gluconolactonase/LRE-like region" evidence="2">
    <location>
        <begin position="28"/>
        <end position="228"/>
    </location>
</feature>
<dbReference type="PANTHER" id="PTHR47572:SF4">
    <property type="entry name" value="LACTONASE DRP35"/>
    <property type="match status" value="1"/>
</dbReference>
<proteinExistence type="predicted"/>
<dbReference type="Proteomes" id="UP000002729">
    <property type="component" value="Unassembled WGS sequence"/>
</dbReference>
<dbReference type="OrthoDB" id="431039at2759"/>
<evidence type="ECO:0000313" key="3">
    <source>
        <dbReference type="EMBL" id="EGB10679.1"/>
    </source>
</evidence>
<dbReference type="InterPro" id="IPR011042">
    <property type="entry name" value="6-blade_b-propeller_TolB-like"/>
</dbReference>
<gene>
    <name evidence="3" type="ORF">AURANDRAFT_62090</name>
</gene>
<organism evidence="4">
    <name type="scientific">Aureococcus anophagefferens</name>
    <name type="common">Harmful bloom alga</name>
    <dbReference type="NCBI Taxonomy" id="44056"/>
    <lineage>
        <taxon>Eukaryota</taxon>
        <taxon>Sar</taxon>
        <taxon>Stramenopiles</taxon>
        <taxon>Ochrophyta</taxon>
        <taxon>Pelagophyceae</taxon>
        <taxon>Pelagomonadales</taxon>
        <taxon>Pelagomonadaceae</taxon>
        <taxon>Aureococcus</taxon>
    </lineage>
</organism>